<comment type="similarity">
    <text evidence="1 9">Belongs to the alkaline phosphatase family.</text>
</comment>
<evidence type="ECO:0000256" key="7">
    <source>
        <dbReference type="PIRSR" id="PIRSR601952-1"/>
    </source>
</evidence>
<evidence type="ECO:0000256" key="6">
    <source>
        <dbReference type="ARBA" id="ARBA00022842"/>
    </source>
</evidence>
<feature type="binding site" evidence="8">
    <location>
        <position position="271"/>
    </location>
    <ligand>
        <name>Zn(2+)</name>
        <dbReference type="ChEBI" id="CHEBI:29105"/>
        <label>2</label>
    </ligand>
</feature>
<feature type="active site" description="Phosphoserine intermediate" evidence="7">
    <location>
        <position position="83"/>
    </location>
</feature>
<keyword evidence="5 8" id="KW-0862">Zinc</keyword>
<evidence type="ECO:0000256" key="8">
    <source>
        <dbReference type="PIRSR" id="PIRSR601952-2"/>
    </source>
</evidence>
<dbReference type="Gene3D" id="3.40.720.10">
    <property type="entry name" value="Alkaline Phosphatase, subunit A"/>
    <property type="match status" value="1"/>
</dbReference>
<dbReference type="Proteomes" id="UP001239257">
    <property type="component" value="Chromosome 2"/>
</dbReference>
<sequence length="465" mass="50011">MSTFTRTVIAVSIALTSASATATNAPKNVIYLIGDGMATAHRQVAEYYLQEKTGDKNARLAMNALPVAGINTTHSADSLVTDSAASGTALAAGVKTNNGMISMLPDGTKVATLLDAAQAQGKSTGLVTTTRLTHATPAAFVANNMSRNNENNIAEDYATANVTYVAGGGYRHFVTGKDSKRKDGRDLVASMAQDDYRTFVGTESVNSFRGYEPKGGDKVFAAFTKSHMPYELDRMQNNATPSLAEMTEKGIELLSKNKDGFFMMIEGGRIDHAAHANDIAGTVYDTLAFDAAVQKALDFYNENPEDTLIVITGDHETGGMGMGFGKNYFITLEQIRNTQESIEDKLQSIYTGDRKAFYTHIAKQFNLNDITADEKDVIERAMDAVDNKDVHADTNYGGYDPVAIAVAHVTSKRAGIYWTSYAHTATQLPLSAIGVQADRLGGFKDNTEVAHTIADIMQVKIGTKG</sequence>
<dbReference type="PANTHER" id="PTHR11596:SF5">
    <property type="entry name" value="ALKALINE PHOSPHATASE"/>
    <property type="match status" value="1"/>
</dbReference>
<feature type="binding site" evidence="8">
    <location>
        <position position="315"/>
    </location>
    <ligand>
        <name>Zn(2+)</name>
        <dbReference type="ChEBI" id="CHEBI:29105"/>
        <label>2</label>
    </ligand>
</feature>
<dbReference type="InterPro" id="IPR017850">
    <property type="entry name" value="Alkaline_phosphatase_core_sf"/>
</dbReference>
<dbReference type="Gene3D" id="1.10.1200.140">
    <property type="entry name" value="Alkaline phosphatase, crown domain"/>
    <property type="match status" value="1"/>
</dbReference>
<dbReference type="PROSITE" id="PS00123">
    <property type="entry name" value="ALKALINE_PHOSPHATASE"/>
    <property type="match status" value="1"/>
</dbReference>
<protein>
    <submittedName>
        <fullName evidence="11">Alkaline phosphatase</fullName>
    </submittedName>
</protein>
<dbReference type="EMBL" id="CP118710">
    <property type="protein sequence ID" value="WGK83229.1"/>
    <property type="molecule type" value="Genomic_DNA"/>
</dbReference>
<dbReference type="RefSeq" id="WP_301066652.1">
    <property type="nucleotide sequence ID" value="NZ_CP118710.1"/>
</dbReference>
<dbReference type="PRINTS" id="PR00113">
    <property type="entry name" value="ALKPHPHTASE"/>
</dbReference>
<evidence type="ECO:0000313" key="12">
    <source>
        <dbReference type="Proteomes" id="UP001239257"/>
    </source>
</evidence>
<evidence type="ECO:0000313" key="11">
    <source>
        <dbReference type="EMBL" id="WGK83229.1"/>
    </source>
</evidence>
<dbReference type="InterPro" id="IPR001952">
    <property type="entry name" value="Alkaline_phosphatase"/>
</dbReference>
<feature type="binding site" evidence="8">
    <location>
        <position position="136"/>
    </location>
    <ligand>
        <name>Mg(2+)</name>
        <dbReference type="ChEBI" id="CHEBI:18420"/>
    </ligand>
</feature>
<feature type="chain" id="PRO_5043589964" evidence="10">
    <location>
        <begin position="23"/>
        <end position="465"/>
    </location>
</feature>
<accession>A0AAX3U8E1</accession>
<dbReference type="SMART" id="SM00098">
    <property type="entry name" value="alkPPc"/>
    <property type="match status" value="1"/>
</dbReference>
<evidence type="ECO:0000256" key="9">
    <source>
        <dbReference type="RuleBase" id="RU003946"/>
    </source>
</evidence>
<feature type="binding site" evidence="8">
    <location>
        <position position="266"/>
    </location>
    <ligand>
        <name>Mg(2+)</name>
        <dbReference type="ChEBI" id="CHEBI:18420"/>
    </ligand>
</feature>
<evidence type="ECO:0000256" key="4">
    <source>
        <dbReference type="ARBA" id="ARBA00022801"/>
    </source>
</evidence>
<feature type="binding site" evidence="8">
    <location>
        <position position="275"/>
    </location>
    <ligand>
        <name>Zn(2+)</name>
        <dbReference type="ChEBI" id="CHEBI:29105"/>
        <label>2</label>
    </ligand>
</feature>
<dbReference type="Pfam" id="PF00245">
    <property type="entry name" value="Alk_phosphatase"/>
    <property type="match status" value="1"/>
</dbReference>
<evidence type="ECO:0000256" key="10">
    <source>
        <dbReference type="SAM" id="SignalP"/>
    </source>
</evidence>
<keyword evidence="10" id="KW-0732">Signal</keyword>
<dbReference type="CDD" id="cd16012">
    <property type="entry name" value="ALP"/>
    <property type="match status" value="1"/>
</dbReference>
<evidence type="ECO:0000256" key="3">
    <source>
        <dbReference type="ARBA" id="ARBA00022723"/>
    </source>
</evidence>
<proteinExistence type="inferred from homology"/>
<dbReference type="AlphaFoldDB" id="A0AAX3U8E1"/>
<dbReference type="GO" id="GO:0046872">
    <property type="term" value="F:metal ion binding"/>
    <property type="evidence" value="ECO:0007669"/>
    <property type="project" value="UniProtKB-KW"/>
</dbReference>
<comment type="cofactor">
    <cofactor evidence="8">
        <name>Zn(2+)</name>
        <dbReference type="ChEBI" id="CHEBI:29105"/>
    </cofactor>
    <text evidence="8">Binds 2 Zn(2+) ions.</text>
</comment>
<feature type="binding site" evidence="8">
    <location>
        <position position="35"/>
    </location>
    <ligand>
        <name>Zn(2+)</name>
        <dbReference type="ChEBI" id="CHEBI:29105"/>
        <label>2</label>
    </ligand>
</feature>
<feature type="binding site" evidence="8">
    <location>
        <position position="35"/>
    </location>
    <ligand>
        <name>Mg(2+)</name>
        <dbReference type="ChEBI" id="CHEBI:18420"/>
    </ligand>
</feature>
<dbReference type="PANTHER" id="PTHR11596">
    <property type="entry name" value="ALKALINE PHOSPHATASE"/>
    <property type="match status" value="1"/>
</dbReference>
<gene>
    <name evidence="11" type="ORF">PYE51_17885</name>
</gene>
<feature type="binding site" evidence="8">
    <location>
        <position position="134"/>
    </location>
    <ligand>
        <name>Mg(2+)</name>
        <dbReference type="ChEBI" id="CHEBI:18420"/>
    </ligand>
</feature>
<keyword evidence="6 8" id="KW-0460">Magnesium</keyword>
<feature type="signal peptide" evidence="10">
    <location>
        <begin position="1"/>
        <end position="22"/>
    </location>
</feature>
<evidence type="ECO:0000256" key="2">
    <source>
        <dbReference type="ARBA" id="ARBA00022553"/>
    </source>
</evidence>
<comment type="cofactor">
    <cofactor evidence="8">
        <name>Mg(2+)</name>
        <dbReference type="ChEBI" id="CHEBI:18420"/>
    </cofactor>
    <text evidence="8">Binds 1 Mg(2+) ion.</text>
</comment>
<organism evidence="11 12">
    <name type="scientific">Vibrio aestuarianus</name>
    <dbReference type="NCBI Taxonomy" id="28171"/>
    <lineage>
        <taxon>Bacteria</taxon>
        <taxon>Pseudomonadati</taxon>
        <taxon>Pseudomonadota</taxon>
        <taxon>Gammaproteobacteria</taxon>
        <taxon>Vibrionales</taxon>
        <taxon>Vibrionaceae</taxon>
        <taxon>Vibrio</taxon>
    </lineage>
</organism>
<keyword evidence="3 8" id="KW-0479">Metal-binding</keyword>
<evidence type="ECO:0000256" key="1">
    <source>
        <dbReference type="ARBA" id="ARBA00005984"/>
    </source>
</evidence>
<keyword evidence="2" id="KW-0597">Phosphoprotein</keyword>
<feature type="binding site" evidence="8">
    <location>
        <position position="423"/>
    </location>
    <ligand>
        <name>Zn(2+)</name>
        <dbReference type="ChEBI" id="CHEBI:29105"/>
        <label>2</label>
    </ligand>
</feature>
<evidence type="ECO:0000256" key="5">
    <source>
        <dbReference type="ARBA" id="ARBA00022833"/>
    </source>
</evidence>
<dbReference type="GO" id="GO:0004035">
    <property type="term" value="F:alkaline phosphatase activity"/>
    <property type="evidence" value="ECO:0007669"/>
    <property type="project" value="TreeGrafter"/>
</dbReference>
<dbReference type="SUPFAM" id="SSF53649">
    <property type="entry name" value="Alkaline phosphatase-like"/>
    <property type="match status" value="1"/>
</dbReference>
<reference evidence="11" key="1">
    <citation type="submission" date="2022-02" db="EMBL/GenBank/DDBJ databases">
        <title>Emergence and expansion in Europe of a Vibrio aestuarianus clonal complex pathogenic for oysters.</title>
        <authorList>
            <person name="Mesnil A."/>
            <person name="Travers M.-A."/>
        </authorList>
    </citation>
    <scope>NUCLEOTIDE SEQUENCE</scope>
    <source>
        <strain evidence="11">U29</strain>
    </source>
</reference>
<dbReference type="InterPro" id="IPR042085">
    <property type="entry name" value="Ap_crown"/>
</dbReference>
<keyword evidence="4" id="KW-0378">Hydrolase</keyword>
<feature type="binding site" evidence="8">
    <location>
        <position position="314"/>
    </location>
    <ligand>
        <name>Zn(2+)</name>
        <dbReference type="ChEBI" id="CHEBI:29105"/>
        <label>2</label>
    </ligand>
</feature>
<name>A0AAX3U8E1_9VIBR</name>
<dbReference type="InterPro" id="IPR018299">
    <property type="entry name" value="Alkaline_phosphatase_AS"/>
</dbReference>